<dbReference type="EMBL" id="JAAXLA010000046">
    <property type="protein sequence ID" value="NMH99984.1"/>
    <property type="molecule type" value="Genomic_DNA"/>
</dbReference>
<dbReference type="PROSITE" id="PS50043">
    <property type="entry name" value="HTH_LUXR_2"/>
    <property type="match status" value="1"/>
</dbReference>
<dbReference type="SMART" id="SM00421">
    <property type="entry name" value="HTH_LUXR"/>
    <property type="match status" value="1"/>
</dbReference>
<evidence type="ECO:0000259" key="4">
    <source>
        <dbReference type="PROSITE" id="PS50043"/>
    </source>
</evidence>
<feature type="domain" description="Response regulatory" evidence="5">
    <location>
        <begin position="3"/>
        <end position="118"/>
    </location>
</feature>
<evidence type="ECO:0000313" key="6">
    <source>
        <dbReference type="EMBL" id="NMH99984.1"/>
    </source>
</evidence>
<evidence type="ECO:0000259" key="5">
    <source>
        <dbReference type="PROSITE" id="PS50110"/>
    </source>
</evidence>
<sequence length="225" mass="24018">MTDLVIGDDHTLFGEALAKVLSAHALDVQAVANTLPGVLDAVRAHQPEVCLLDRHFVEGDAVEMIPEIISSSAGTRVMILTADADVSGVMRALQFGAQGYVHKASGFRVLLDAIGRIMDDDSVVVEIPGQQASRPSPELADARRLYASLTARERECLGLIAEGLGTRAMARRLGVSDTTARTHSQRLLSKLGVHSRLEAASFAVRYSLLDTRPAGGPAPPYARRA</sequence>
<feature type="domain" description="HTH luxR-type" evidence="4">
    <location>
        <begin position="142"/>
        <end position="207"/>
    </location>
</feature>
<dbReference type="Pfam" id="PF00072">
    <property type="entry name" value="Response_reg"/>
    <property type="match status" value="1"/>
</dbReference>
<name>A0ABX1SEJ1_9PSEU</name>
<evidence type="ECO:0000313" key="7">
    <source>
        <dbReference type="Proteomes" id="UP000820669"/>
    </source>
</evidence>
<evidence type="ECO:0000256" key="2">
    <source>
        <dbReference type="ARBA" id="ARBA00023125"/>
    </source>
</evidence>
<dbReference type="SUPFAM" id="SSF52172">
    <property type="entry name" value="CheY-like"/>
    <property type="match status" value="1"/>
</dbReference>
<accession>A0ABX1SEJ1</accession>
<evidence type="ECO:0000256" key="3">
    <source>
        <dbReference type="PROSITE-ProRule" id="PRU00169"/>
    </source>
</evidence>
<comment type="caution">
    <text evidence="6">The sequence shown here is derived from an EMBL/GenBank/DDBJ whole genome shotgun (WGS) entry which is preliminary data.</text>
</comment>
<dbReference type="InterPro" id="IPR011006">
    <property type="entry name" value="CheY-like_superfamily"/>
</dbReference>
<dbReference type="PROSITE" id="PS50110">
    <property type="entry name" value="RESPONSE_REGULATORY"/>
    <property type="match status" value="1"/>
</dbReference>
<dbReference type="RefSeq" id="WP_169383463.1">
    <property type="nucleotide sequence ID" value="NZ_JAAXLA010000046.1"/>
</dbReference>
<keyword evidence="2" id="KW-0238">DNA-binding</keyword>
<evidence type="ECO:0000256" key="1">
    <source>
        <dbReference type="ARBA" id="ARBA00022553"/>
    </source>
</evidence>
<dbReference type="InterPro" id="IPR000792">
    <property type="entry name" value="Tscrpt_reg_LuxR_C"/>
</dbReference>
<dbReference type="Pfam" id="PF00196">
    <property type="entry name" value="GerE"/>
    <property type="match status" value="1"/>
</dbReference>
<dbReference type="InterPro" id="IPR058245">
    <property type="entry name" value="NreC/VraR/RcsB-like_REC"/>
</dbReference>
<reference evidence="6 7" key="1">
    <citation type="submission" date="2020-04" db="EMBL/GenBank/DDBJ databases">
        <authorList>
            <person name="Klaysubun C."/>
            <person name="Duangmal K."/>
            <person name="Lipun K."/>
        </authorList>
    </citation>
    <scope>NUCLEOTIDE SEQUENCE [LARGE SCALE GENOMIC DNA]</scope>
    <source>
        <strain evidence="6 7">K10HN5</strain>
    </source>
</reference>
<proteinExistence type="predicted"/>
<dbReference type="CDD" id="cd17535">
    <property type="entry name" value="REC_NarL-like"/>
    <property type="match status" value="1"/>
</dbReference>
<feature type="modified residue" description="4-aspartylphosphate" evidence="3">
    <location>
        <position position="53"/>
    </location>
</feature>
<gene>
    <name evidence="6" type="ORF">HF526_22115</name>
</gene>
<dbReference type="Proteomes" id="UP000820669">
    <property type="component" value="Unassembled WGS sequence"/>
</dbReference>
<keyword evidence="1 3" id="KW-0597">Phosphoprotein</keyword>
<dbReference type="InterPro" id="IPR016032">
    <property type="entry name" value="Sig_transdc_resp-reg_C-effctor"/>
</dbReference>
<keyword evidence="7" id="KW-1185">Reference proteome</keyword>
<dbReference type="Gene3D" id="3.40.50.2300">
    <property type="match status" value="1"/>
</dbReference>
<dbReference type="InterPro" id="IPR001789">
    <property type="entry name" value="Sig_transdc_resp-reg_receiver"/>
</dbReference>
<protein>
    <submittedName>
        <fullName evidence="6">Response regulator transcription factor</fullName>
    </submittedName>
</protein>
<dbReference type="PANTHER" id="PTHR43214">
    <property type="entry name" value="TWO-COMPONENT RESPONSE REGULATOR"/>
    <property type="match status" value="1"/>
</dbReference>
<dbReference type="SUPFAM" id="SSF46894">
    <property type="entry name" value="C-terminal effector domain of the bipartite response regulators"/>
    <property type="match status" value="1"/>
</dbReference>
<dbReference type="InterPro" id="IPR039420">
    <property type="entry name" value="WalR-like"/>
</dbReference>
<dbReference type="PANTHER" id="PTHR43214:SF44">
    <property type="entry name" value="TWO-COMPONENT RESPONSE REGULATOR"/>
    <property type="match status" value="1"/>
</dbReference>
<dbReference type="PRINTS" id="PR00038">
    <property type="entry name" value="HTHLUXR"/>
</dbReference>
<dbReference type="SMART" id="SM00448">
    <property type="entry name" value="REC"/>
    <property type="match status" value="1"/>
</dbReference>
<organism evidence="6 7">
    <name type="scientific">Pseudonocardia acidicola</name>
    <dbReference type="NCBI Taxonomy" id="2724939"/>
    <lineage>
        <taxon>Bacteria</taxon>
        <taxon>Bacillati</taxon>
        <taxon>Actinomycetota</taxon>
        <taxon>Actinomycetes</taxon>
        <taxon>Pseudonocardiales</taxon>
        <taxon>Pseudonocardiaceae</taxon>
        <taxon>Pseudonocardia</taxon>
    </lineage>
</organism>
<dbReference type="CDD" id="cd06170">
    <property type="entry name" value="LuxR_C_like"/>
    <property type="match status" value="1"/>
</dbReference>